<comment type="caution">
    <text evidence="2">The sequence shown here is derived from an EMBL/GenBank/DDBJ whole genome shotgun (WGS) entry which is preliminary data.</text>
</comment>
<reference evidence="3" key="1">
    <citation type="submission" date="2013-09" db="EMBL/GenBank/DDBJ databases">
        <title>Corchorus olitorius genome sequencing.</title>
        <authorList>
            <person name="Alam M."/>
            <person name="Haque M.S."/>
            <person name="Islam M.S."/>
            <person name="Emdad E.M."/>
            <person name="Islam M.M."/>
            <person name="Ahmed B."/>
            <person name="Halim A."/>
            <person name="Hossen Q.M.M."/>
            <person name="Hossain M.Z."/>
            <person name="Ahmed R."/>
            <person name="Khan M.M."/>
            <person name="Islam R."/>
            <person name="Rashid M.M."/>
            <person name="Khan S.A."/>
            <person name="Rahman M.S."/>
            <person name="Alam M."/>
            <person name="Yahiya A.S."/>
            <person name="Khan M.S."/>
            <person name="Azam M.S."/>
            <person name="Haque T."/>
            <person name="Lashkar M.Z.H."/>
            <person name="Akhand A.I."/>
            <person name="Morshed G."/>
            <person name="Roy S."/>
            <person name="Uddin K.S."/>
            <person name="Rabeya T."/>
            <person name="Hossain A.S."/>
            <person name="Chowdhury A."/>
            <person name="Snigdha A.R."/>
            <person name="Mortoza M.S."/>
            <person name="Matin S.A."/>
            <person name="Hoque S.M.E."/>
            <person name="Islam M.K."/>
            <person name="Roy D.K."/>
            <person name="Haider R."/>
            <person name="Moosa M.M."/>
            <person name="Elias S.M."/>
            <person name="Hasan A.M."/>
            <person name="Jahan S."/>
            <person name="Shafiuddin M."/>
            <person name="Mahmood N."/>
            <person name="Shommy N.S."/>
        </authorList>
    </citation>
    <scope>NUCLEOTIDE SEQUENCE [LARGE SCALE GENOMIC DNA]</scope>
    <source>
        <strain evidence="3">cv. O-4</strain>
    </source>
</reference>
<dbReference type="PANTHER" id="PTHR14363:SF45">
    <property type="entry name" value="HEPARANASE-LIKE PROTEIN 3 ISOFORM X1"/>
    <property type="match status" value="1"/>
</dbReference>
<dbReference type="AlphaFoldDB" id="A0A1R3L376"/>
<evidence type="ECO:0000313" key="3">
    <source>
        <dbReference type="Proteomes" id="UP000187203"/>
    </source>
</evidence>
<dbReference type="Proteomes" id="UP000187203">
    <property type="component" value="Unassembled WGS sequence"/>
</dbReference>
<dbReference type="InterPro" id="IPR017853">
    <property type="entry name" value="GH"/>
</dbReference>
<protein>
    <submittedName>
        <fullName evidence="2">Glycoside hydrolase, family 79</fullName>
    </submittedName>
</protein>
<sequence length="155" mass="16953">MNKILNPSYLDGGQQPFRDLQAILKKSASPAVAWVGESGGAYNSGKNHVSNSFVYSFWYLDQLGMAASYDTKTYCRQTLIGGNYGLLDTSTFVPNPDYYSALLWHRLMGSNVLSTSFSGTTDLRAYAHCSKQSQGITLLLINLNSDTTVQVSVST</sequence>
<dbReference type="InterPro" id="IPR005199">
    <property type="entry name" value="Glyco_hydro_79"/>
</dbReference>
<proteinExistence type="inferred from homology"/>
<keyword evidence="3" id="KW-1185">Reference proteome</keyword>
<dbReference type="SUPFAM" id="SSF51445">
    <property type="entry name" value="(Trans)glycosidases"/>
    <property type="match status" value="1"/>
</dbReference>
<dbReference type="OrthoDB" id="1727988at2759"/>
<dbReference type="PANTHER" id="PTHR14363">
    <property type="entry name" value="HEPARANASE-RELATED"/>
    <property type="match status" value="1"/>
</dbReference>
<name>A0A1R3L376_9ROSI</name>
<organism evidence="2 3">
    <name type="scientific">Corchorus olitorius</name>
    <dbReference type="NCBI Taxonomy" id="93759"/>
    <lineage>
        <taxon>Eukaryota</taxon>
        <taxon>Viridiplantae</taxon>
        <taxon>Streptophyta</taxon>
        <taxon>Embryophyta</taxon>
        <taxon>Tracheophyta</taxon>
        <taxon>Spermatophyta</taxon>
        <taxon>Magnoliopsida</taxon>
        <taxon>eudicotyledons</taxon>
        <taxon>Gunneridae</taxon>
        <taxon>Pentapetalae</taxon>
        <taxon>rosids</taxon>
        <taxon>malvids</taxon>
        <taxon>Malvales</taxon>
        <taxon>Malvaceae</taxon>
        <taxon>Grewioideae</taxon>
        <taxon>Apeibeae</taxon>
        <taxon>Corchorus</taxon>
    </lineage>
</organism>
<comment type="similarity">
    <text evidence="1">Belongs to the glycosyl hydrolase 79 family.</text>
</comment>
<dbReference type="Pfam" id="PF03662">
    <property type="entry name" value="Glyco_hydro_79n"/>
    <property type="match status" value="1"/>
</dbReference>
<dbReference type="GO" id="GO:0016020">
    <property type="term" value="C:membrane"/>
    <property type="evidence" value="ECO:0007669"/>
    <property type="project" value="InterPro"/>
</dbReference>
<dbReference type="Gene3D" id="3.20.20.80">
    <property type="entry name" value="Glycosidases"/>
    <property type="match status" value="1"/>
</dbReference>
<dbReference type="GO" id="GO:0004566">
    <property type="term" value="F:beta-glucuronidase activity"/>
    <property type="evidence" value="ECO:0007669"/>
    <property type="project" value="TreeGrafter"/>
</dbReference>
<evidence type="ECO:0000256" key="1">
    <source>
        <dbReference type="ARBA" id="ARBA00009800"/>
    </source>
</evidence>
<gene>
    <name evidence="2" type="ORF">COLO4_01056</name>
</gene>
<accession>A0A1R3L376</accession>
<dbReference type="GO" id="GO:0009505">
    <property type="term" value="C:plant-type cell wall"/>
    <property type="evidence" value="ECO:0007669"/>
    <property type="project" value="TreeGrafter"/>
</dbReference>
<dbReference type="EMBL" id="AWUE01003409">
    <property type="protein sequence ID" value="OMP13739.1"/>
    <property type="molecule type" value="Genomic_DNA"/>
</dbReference>
<keyword evidence="2" id="KW-0378">Hydrolase</keyword>
<evidence type="ECO:0000313" key="2">
    <source>
        <dbReference type="EMBL" id="OMP13739.1"/>
    </source>
</evidence>